<gene>
    <name evidence="2" type="ORF">LCGC14_1648120</name>
</gene>
<dbReference type="InterPro" id="IPR027434">
    <property type="entry name" value="Homing_endonucl"/>
</dbReference>
<dbReference type="EMBL" id="LAZR01013823">
    <property type="protein sequence ID" value="KKM20171.1"/>
    <property type="molecule type" value="Genomic_DNA"/>
</dbReference>
<evidence type="ECO:0000313" key="2">
    <source>
        <dbReference type="EMBL" id="KKM20171.1"/>
    </source>
</evidence>
<evidence type="ECO:0000256" key="1">
    <source>
        <dbReference type="SAM" id="MobiDB-lite"/>
    </source>
</evidence>
<dbReference type="Gene3D" id="3.10.28.10">
    <property type="entry name" value="Homing endonucleases"/>
    <property type="match status" value="1"/>
</dbReference>
<dbReference type="AlphaFoldDB" id="A0A0F9HXK2"/>
<proteinExistence type="predicted"/>
<sequence length="204" mass="22631">MPDSGWTVSKGGKTRSQIAKEREARPEIKALRRAQMIARNADPAYKAKLRQIGAARKGVALGSFSLSHRIALSAPFSARVFSEVEAAWIGAFIEADGCAGVYRKKLSIQVTQKETEPISALLRATGVGGVNYDTRREIFCWTVNTQANAYYIARRCTPYSEKLQRALAKLPDDQRRICMVLCKRLSKKGCDYDTARAEDAKVRG</sequence>
<reference evidence="2" key="1">
    <citation type="journal article" date="2015" name="Nature">
        <title>Complex archaea that bridge the gap between prokaryotes and eukaryotes.</title>
        <authorList>
            <person name="Spang A."/>
            <person name="Saw J.H."/>
            <person name="Jorgensen S.L."/>
            <person name="Zaremba-Niedzwiedzka K."/>
            <person name="Martijn J."/>
            <person name="Lind A.E."/>
            <person name="van Eijk R."/>
            <person name="Schleper C."/>
            <person name="Guy L."/>
            <person name="Ettema T.J."/>
        </authorList>
    </citation>
    <scope>NUCLEOTIDE SEQUENCE</scope>
</reference>
<organism evidence="2">
    <name type="scientific">marine sediment metagenome</name>
    <dbReference type="NCBI Taxonomy" id="412755"/>
    <lineage>
        <taxon>unclassified sequences</taxon>
        <taxon>metagenomes</taxon>
        <taxon>ecological metagenomes</taxon>
    </lineage>
</organism>
<name>A0A0F9HXK2_9ZZZZ</name>
<accession>A0A0F9HXK2</accession>
<feature type="region of interest" description="Disordered" evidence="1">
    <location>
        <begin position="1"/>
        <end position="21"/>
    </location>
</feature>
<comment type="caution">
    <text evidence="2">The sequence shown here is derived from an EMBL/GenBank/DDBJ whole genome shotgun (WGS) entry which is preliminary data.</text>
</comment>
<dbReference type="SUPFAM" id="SSF55608">
    <property type="entry name" value="Homing endonucleases"/>
    <property type="match status" value="1"/>
</dbReference>
<protein>
    <submittedName>
        <fullName evidence="2">Uncharacterized protein</fullName>
    </submittedName>
</protein>